<name>A0A562BQM8_9BURK</name>
<organism evidence="3 4">
    <name type="scientific">Cupriavidus gilardii J11</name>
    <dbReference type="NCBI Taxonomy" id="936133"/>
    <lineage>
        <taxon>Bacteria</taxon>
        <taxon>Pseudomonadati</taxon>
        <taxon>Pseudomonadota</taxon>
        <taxon>Betaproteobacteria</taxon>
        <taxon>Burkholderiales</taxon>
        <taxon>Burkholderiaceae</taxon>
        <taxon>Cupriavidus</taxon>
    </lineage>
</organism>
<sequence length="167" mass="17967">MQGMRPTQVPVPGTRLARPPDPGHGASANEAESGEGLDAASPLAGDANFHARGYTDGQQRSHRIDVIEGDCCDRRFIQFARDWNRFERHHEMLARMTCPSVCFGVPTLALVVTSVSCASRGDPGVGIVAGCFAGLFGLAWLGCVAFRLGHIAKREAMSAQRRPHVGR</sequence>
<protein>
    <submittedName>
        <fullName evidence="3">Uncharacterized protein</fullName>
    </submittedName>
</protein>
<feature type="region of interest" description="Disordered" evidence="1">
    <location>
        <begin position="1"/>
        <end position="39"/>
    </location>
</feature>
<keyword evidence="4" id="KW-1185">Reference proteome</keyword>
<evidence type="ECO:0000256" key="1">
    <source>
        <dbReference type="SAM" id="MobiDB-lite"/>
    </source>
</evidence>
<feature type="transmembrane region" description="Helical" evidence="2">
    <location>
        <begin position="93"/>
        <end position="115"/>
    </location>
</feature>
<accession>A0A562BQM8</accession>
<proteinExistence type="predicted"/>
<evidence type="ECO:0000313" key="4">
    <source>
        <dbReference type="Proteomes" id="UP000318141"/>
    </source>
</evidence>
<keyword evidence="2" id="KW-1133">Transmembrane helix</keyword>
<gene>
    <name evidence="3" type="ORF">L602_001600000690</name>
</gene>
<keyword evidence="2" id="KW-0812">Transmembrane</keyword>
<evidence type="ECO:0000313" key="3">
    <source>
        <dbReference type="EMBL" id="TWG87588.1"/>
    </source>
</evidence>
<dbReference type="Proteomes" id="UP000318141">
    <property type="component" value="Unassembled WGS sequence"/>
</dbReference>
<evidence type="ECO:0000256" key="2">
    <source>
        <dbReference type="SAM" id="Phobius"/>
    </source>
</evidence>
<reference evidence="3 4" key="1">
    <citation type="submission" date="2019-07" db="EMBL/GenBank/DDBJ databases">
        <title>Genome sequencing of lignin-degrading bacterial isolates.</title>
        <authorList>
            <person name="Gladden J."/>
        </authorList>
    </citation>
    <scope>NUCLEOTIDE SEQUENCE [LARGE SCALE GENOMIC DNA]</scope>
    <source>
        <strain evidence="3 4">J11</strain>
    </source>
</reference>
<dbReference type="EMBL" id="VLJN01000008">
    <property type="protein sequence ID" value="TWG87588.1"/>
    <property type="molecule type" value="Genomic_DNA"/>
</dbReference>
<dbReference type="AlphaFoldDB" id="A0A562BQM8"/>
<keyword evidence="2" id="KW-0472">Membrane</keyword>
<comment type="caution">
    <text evidence="3">The sequence shown here is derived from an EMBL/GenBank/DDBJ whole genome shotgun (WGS) entry which is preliminary data.</text>
</comment>
<feature type="transmembrane region" description="Helical" evidence="2">
    <location>
        <begin position="127"/>
        <end position="148"/>
    </location>
</feature>